<evidence type="ECO:0000313" key="2">
    <source>
        <dbReference type="Proteomes" id="UP000054270"/>
    </source>
</evidence>
<organism evidence="1 2">
    <name type="scientific">Hypholoma sublateritium (strain FD-334 SS-4)</name>
    <dbReference type="NCBI Taxonomy" id="945553"/>
    <lineage>
        <taxon>Eukaryota</taxon>
        <taxon>Fungi</taxon>
        <taxon>Dikarya</taxon>
        <taxon>Basidiomycota</taxon>
        <taxon>Agaricomycotina</taxon>
        <taxon>Agaricomycetes</taxon>
        <taxon>Agaricomycetidae</taxon>
        <taxon>Agaricales</taxon>
        <taxon>Agaricineae</taxon>
        <taxon>Strophariaceae</taxon>
        <taxon>Hypholoma</taxon>
    </lineage>
</organism>
<dbReference type="EMBL" id="KN817602">
    <property type="protein sequence ID" value="KJA17525.1"/>
    <property type="molecule type" value="Genomic_DNA"/>
</dbReference>
<dbReference type="Proteomes" id="UP000054270">
    <property type="component" value="Unassembled WGS sequence"/>
</dbReference>
<accession>A0A0D2PB07</accession>
<proteinExistence type="predicted"/>
<dbReference type="AlphaFoldDB" id="A0A0D2PB07"/>
<protein>
    <submittedName>
        <fullName evidence="1">Uncharacterized protein</fullName>
    </submittedName>
</protein>
<evidence type="ECO:0000313" key="1">
    <source>
        <dbReference type="EMBL" id="KJA17525.1"/>
    </source>
</evidence>
<gene>
    <name evidence="1" type="ORF">HYPSUDRAFT_90655</name>
</gene>
<sequence length="116" mass="13216">MAQVIGFRFNAANLCRLAKSMRGIECTSLLGAVGVIFREFEDRPDGFRIELIPVPPGDPSGEEVNIIFIIWVSSKQKPLSFKKLRQLPRMQEAKGFLRGFGITEIDDWKLIRTYLD</sequence>
<name>A0A0D2PB07_HYPSF</name>
<keyword evidence="2" id="KW-1185">Reference proteome</keyword>
<reference evidence="2" key="1">
    <citation type="submission" date="2014-04" db="EMBL/GenBank/DDBJ databases">
        <title>Evolutionary Origins and Diversification of the Mycorrhizal Mutualists.</title>
        <authorList>
            <consortium name="DOE Joint Genome Institute"/>
            <consortium name="Mycorrhizal Genomics Consortium"/>
            <person name="Kohler A."/>
            <person name="Kuo A."/>
            <person name="Nagy L.G."/>
            <person name="Floudas D."/>
            <person name="Copeland A."/>
            <person name="Barry K.W."/>
            <person name="Cichocki N."/>
            <person name="Veneault-Fourrey C."/>
            <person name="LaButti K."/>
            <person name="Lindquist E.A."/>
            <person name="Lipzen A."/>
            <person name="Lundell T."/>
            <person name="Morin E."/>
            <person name="Murat C."/>
            <person name="Riley R."/>
            <person name="Ohm R."/>
            <person name="Sun H."/>
            <person name="Tunlid A."/>
            <person name="Henrissat B."/>
            <person name="Grigoriev I.V."/>
            <person name="Hibbett D.S."/>
            <person name="Martin F."/>
        </authorList>
    </citation>
    <scope>NUCLEOTIDE SEQUENCE [LARGE SCALE GENOMIC DNA]</scope>
    <source>
        <strain evidence="2">FD-334 SS-4</strain>
    </source>
</reference>